<protein>
    <submittedName>
        <fullName evidence="1">Uncharacterized protein</fullName>
    </submittedName>
</protein>
<comment type="caution">
    <text evidence="1">The sequence shown here is derived from an EMBL/GenBank/DDBJ whole genome shotgun (WGS) entry which is preliminary data.</text>
</comment>
<evidence type="ECO:0000313" key="1">
    <source>
        <dbReference type="EMBL" id="KAJ1103750.1"/>
    </source>
</evidence>
<organism evidence="1 2">
    <name type="scientific">Pleurodeles waltl</name>
    <name type="common">Iberian ribbed newt</name>
    <dbReference type="NCBI Taxonomy" id="8319"/>
    <lineage>
        <taxon>Eukaryota</taxon>
        <taxon>Metazoa</taxon>
        <taxon>Chordata</taxon>
        <taxon>Craniata</taxon>
        <taxon>Vertebrata</taxon>
        <taxon>Euteleostomi</taxon>
        <taxon>Amphibia</taxon>
        <taxon>Batrachia</taxon>
        <taxon>Caudata</taxon>
        <taxon>Salamandroidea</taxon>
        <taxon>Salamandridae</taxon>
        <taxon>Pleurodelinae</taxon>
        <taxon>Pleurodeles</taxon>
    </lineage>
</organism>
<gene>
    <name evidence="1" type="ORF">NDU88_001171</name>
</gene>
<reference evidence="1" key="1">
    <citation type="journal article" date="2022" name="bioRxiv">
        <title>Sequencing and chromosome-scale assembly of the giantPleurodeles waltlgenome.</title>
        <authorList>
            <person name="Brown T."/>
            <person name="Elewa A."/>
            <person name="Iarovenko S."/>
            <person name="Subramanian E."/>
            <person name="Araus A.J."/>
            <person name="Petzold A."/>
            <person name="Susuki M."/>
            <person name="Suzuki K.-i.T."/>
            <person name="Hayashi T."/>
            <person name="Toyoda A."/>
            <person name="Oliveira C."/>
            <person name="Osipova E."/>
            <person name="Leigh N.D."/>
            <person name="Simon A."/>
            <person name="Yun M.H."/>
        </authorList>
    </citation>
    <scope>NUCLEOTIDE SEQUENCE</scope>
    <source>
        <strain evidence="1">20211129_DDA</strain>
        <tissue evidence="1">Liver</tissue>
    </source>
</reference>
<proteinExistence type="predicted"/>
<sequence>MNPPTALKSRATAARATFADMELAGCSTLPAARKRGVLLTLPPLSALVFDRKEVPKGKNRGAVQLTNP</sequence>
<evidence type="ECO:0000313" key="2">
    <source>
        <dbReference type="Proteomes" id="UP001066276"/>
    </source>
</evidence>
<name>A0AAV7MLX1_PLEWA</name>
<dbReference type="Proteomes" id="UP001066276">
    <property type="component" value="Chromosome 9"/>
</dbReference>
<dbReference type="AlphaFoldDB" id="A0AAV7MLX1"/>
<dbReference type="EMBL" id="JANPWB010000013">
    <property type="protein sequence ID" value="KAJ1103750.1"/>
    <property type="molecule type" value="Genomic_DNA"/>
</dbReference>
<keyword evidence="2" id="KW-1185">Reference proteome</keyword>
<accession>A0AAV7MLX1</accession>